<proteinExistence type="predicted"/>
<reference evidence="1 2" key="2">
    <citation type="submission" date="2018-06" db="EMBL/GenBank/DDBJ databases">
        <authorList>
            <person name="Zhirakovskaya E."/>
        </authorList>
    </citation>
    <scope>NUCLEOTIDE SEQUENCE [LARGE SCALE GENOMIC DNA]</scope>
    <source>
        <strain evidence="1 2">FBKL4.011</strain>
    </source>
</reference>
<protein>
    <submittedName>
        <fullName evidence="1">Uncharacterized protein</fullName>
    </submittedName>
</protein>
<organism evidence="1 2">
    <name type="scientific">Thermoflavimicrobium daqui</name>
    <dbReference type="NCBI Taxonomy" id="2137476"/>
    <lineage>
        <taxon>Bacteria</taxon>
        <taxon>Bacillati</taxon>
        <taxon>Bacillota</taxon>
        <taxon>Bacilli</taxon>
        <taxon>Bacillales</taxon>
        <taxon>Thermoactinomycetaceae</taxon>
        <taxon>Thermoflavimicrobium</taxon>
    </lineage>
</organism>
<comment type="caution">
    <text evidence="1">The sequence shown here is derived from an EMBL/GenBank/DDBJ whole genome shotgun (WGS) entry which is preliminary data.</text>
</comment>
<dbReference type="RefSeq" id="WP_113658485.1">
    <property type="nucleotide sequence ID" value="NZ_KZ845665.1"/>
</dbReference>
<accession>A0A364K6D3</accession>
<reference evidence="1 2" key="1">
    <citation type="submission" date="2018-06" db="EMBL/GenBank/DDBJ databases">
        <title>Thermoflavimicrobium daqus sp. nov., a thermophilic microbe isolated from Moutai-flavour Daqu.</title>
        <authorList>
            <person name="Wang X."/>
            <person name="Zhou H."/>
        </authorList>
    </citation>
    <scope>NUCLEOTIDE SEQUENCE [LARGE SCALE GENOMIC DNA]</scope>
    <source>
        <strain evidence="1 2">FBKL4.011</strain>
    </source>
</reference>
<sequence length="65" mass="7846">MQLVQLIIRSIQLLWQLYPTLSHSYFQRRKAGKLFQDQLIKHGISQEEAKRLAQTYVTFLHLYQK</sequence>
<evidence type="ECO:0000313" key="2">
    <source>
        <dbReference type="Proteomes" id="UP000251213"/>
    </source>
</evidence>
<dbReference type="AlphaFoldDB" id="A0A364K6D3"/>
<dbReference type="EMBL" id="QJKK01000003">
    <property type="protein sequence ID" value="RAL25871.1"/>
    <property type="molecule type" value="Genomic_DNA"/>
</dbReference>
<keyword evidence="2" id="KW-1185">Reference proteome</keyword>
<dbReference type="Proteomes" id="UP000251213">
    <property type="component" value="Unassembled WGS sequence"/>
</dbReference>
<name>A0A364K6D3_9BACL</name>
<evidence type="ECO:0000313" key="1">
    <source>
        <dbReference type="EMBL" id="RAL25871.1"/>
    </source>
</evidence>
<gene>
    <name evidence="1" type="ORF">DL897_07280</name>
</gene>